<comment type="caution">
    <text evidence="1">The sequence shown here is derived from an EMBL/GenBank/DDBJ whole genome shotgun (WGS) entry which is preliminary data.</text>
</comment>
<name>A0ACB8YYY0_CICIN</name>
<dbReference type="Proteomes" id="UP001055811">
    <property type="component" value="Linkage Group LG09"/>
</dbReference>
<reference evidence="1 2" key="2">
    <citation type="journal article" date="2022" name="Mol. Ecol. Resour.">
        <title>The genomes of chicory, endive, great burdock and yacon provide insights into Asteraceae paleo-polyploidization history and plant inulin production.</title>
        <authorList>
            <person name="Fan W."/>
            <person name="Wang S."/>
            <person name="Wang H."/>
            <person name="Wang A."/>
            <person name="Jiang F."/>
            <person name="Liu H."/>
            <person name="Zhao H."/>
            <person name="Xu D."/>
            <person name="Zhang Y."/>
        </authorList>
    </citation>
    <scope>NUCLEOTIDE SEQUENCE [LARGE SCALE GENOMIC DNA]</scope>
    <source>
        <strain evidence="2">cv. Punajuju</strain>
        <tissue evidence="1">Leaves</tissue>
    </source>
</reference>
<sequence length="254" mass="28821">MEANNVNSDLDSVMGTVTRIPGLIKAEGFTEWKYRFGQYIKMKDVKLWRSYLRPPIRVTMTRDGATIDKPVEEYSDLDFEKVESDERALATLSMALSPEIAQGFCEYKSSKALLDALIDVYDGNDDMKQSLQDLLRQRFNLFNYVLGETLEAQLQCFITLNTEMTTVGITLSKIEVNKKLLNSLPRSRDMNMTVIKKTRDLSKLSLYEIMAIIKSCDMDDKQNEINHVTSYQSANLGVSTNSAFLALPAQVPNQ</sequence>
<reference evidence="2" key="1">
    <citation type="journal article" date="2022" name="Mol. Ecol. Resour.">
        <title>The genomes of chicory, endive, great burdock and yacon provide insights into Asteraceae palaeo-polyploidization history and plant inulin production.</title>
        <authorList>
            <person name="Fan W."/>
            <person name="Wang S."/>
            <person name="Wang H."/>
            <person name="Wang A."/>
            <person name="Jiang F."/>
            <person name="Liu H."/>
            <person name="Zhao H."/>
            <person name="Xu D."/>
            <person name="Zhang Y."/>
        </authorList>
    </citation>
    <scope>NUCLEOTIDE SEQUENCE [LARGE SCALE GENOMIC DNA]</scope>
    <source>
        <strain evidence="2">cv. Punajuju</strain>
    </source>
</reference>
<accession>A0ACB8YYY0</accession>
<proteinExistence type="predicted"/>
<gene>
    <name evidence="1" type="ORF">L2E82_48883</name>
</gene>
<organism evidence="1 2">
    <name type="scientific">Cichorium intybus</name>
    <name type="common">Chicory</name>
    <dbReference type="NCBI Taxonomy" id="13427"/>
    <lineage>
        <taxon>Eukaryota</taxon>
        <taxon>Viridiplantae</taxon>
        <taxon>Streptophyta</taxon>
        <taxon>Embryophyta</taxon>
        <taxon>Tracheophyta</taxon>
        <taxon>Spermatophyta</taxon>
        <taxon>Magnoliopsida</taxon>
        <taxon>eudicotyledons</taxon>
        <taxon>Gunneridae</taxon>
        <taxon>Pentapetalae</taxon>
        <taxon>asterids</taxon>
        <taxon>campanulids</taxon>
        <taxon>Asterales</taxon>
        <taxon>Asteraceae</taxon>
        <taxon>Cichorioideae</taxon>
        <taxon>Cichorieae</taxon>
        <taxon>Cichoriinae</taxon>
        <taxon>Cichorium</taxon>
    </lineage>
</organism>
<protein>
    <submittedName>
        <fullName evidence="1">Uncharacterized protein</fullName>
    </submittedName>
</protein>
<evidence type="ECO:0000313" key="2">
    <source>
        <dbReference type="Proteomes" id="UP001055811"/>
    </source>
</evidence>
<dbReference type="EMBL" id="CM042017">
    <property type="protein sequence ID" value="KAI3690680.1"/>
    <property type="molecule type" value="Genomic_DNA"/>
</dbReference>
<evidence type="ECO:0000313" key="1">
    <source>
        <dbReference type="EMBL" id="KAI3690680.1"/>
    </source>
</evidence>
<keyword evidence="2" id="KW-1185">Reference proteome</keyword>